<dbReference type="Proteomes" id="UP001497623">
    <property type="component" value="Unassembled WGS sequence"/>
</dbReference>
<comment type="caution">
    <text evidence="1">The sequence shown here is derived from an EMBL/GenBank/DDBJ whole genome shotgun (WGS) entry which is preliminary data.</text>
</comment>
<dbReference type="EMBL" id="CAXKWB010050329">
    <property type="protein sequence ID" value="CAL4169628.1"/>
    <property type="molecule type" value="Genomic_DNA"/>
</dbReference>
<dbReference type="AlphaFoldDB" id="A0AAV2S771"/>
<feature type="non-terminal residue" evidence="1">
    <location>
        <position position="117"/>
    </location>
</feature>
<proteinExistence type="predicted"/>
<accession>A0AAV2S771</accession>
<reference evidence="1 2" key="1">
    <citation type="submission" date="2024-05" db="EMBL/GenBank/DDBJ databases">
        <authorList>
            <person name="Wallberg A."/>
        </authorList>
    </citation>
    <scope>NUCLEOTIDE SEQUENCE [LARGE SCALE GENOMIC DNA]</scope>
</reference>
<protein>
    <submittedName>
        <fullName evidence="1">Uncharacterized protein</fullName>
    </submittedName>
</protein>
<evidence type="ECO:0000313" key="1">
    <source>
        <dbReference type="EMBL" id="CAL4169628.1"/>
    </source>
</evidence>
<keyword evidence="2" id="KW-1185">Reference proteome</keyword>
<organism evidence="1 2">
    <name type="scientific">Meganyctiphanes norvegica</name>
    <name type="common">Northern krill</name>
    <name type="synonym">Thysanopoda norvegica</name>
    <dbReference type="NCBI Taxonomy" id="48144"/>
    <lineage>
        <taxon>Eukaryota</taxon>
        <taxon>Metazoa</taxon>
        <taxon>Ecdysozoa</taxon>
        <taxon>Arthropoda</taxon>
        <taxon>Crustacea</taxon>
        <taxon>Multicrustacea</taxon>
        <taxon>Malacostraca</taxon>
        <taxon>Eumalacostraca</taxon>
        <taxon>Eucarida</taxon>
        <taxon>Euphausiacea</taxon>
        <taxon>Euphausiidae</taxon>
        <taxon>Meganyctiphanes</taxon>
    </lineage>
</organism>
<feature type="non-terminal residue" evidence="1">
    <location>
        <position position="1"/>
    </location>
</feature>
<sequence>CWSSCCTGQTSPSSLFTDTLLSLGRRAASTLLLPCCRRATVLASHLRCCSCDIINQPYRMRQSFLIVGLLQSLCSALTISDLSTLAISDLQHDSCSKLNGSCVNNDQKCPGLDLGIR</sequence>
<gene>
    <name evidence="1" type="ORF">MNOR_LOCUS33902</name>
</gene>
<name>A0AAV2S771_MEGNR</name>
<evidence type="ECO:0000313" key="2">
    <source>
        <dbReference type="Proteomes" id="UP001497623"/>
    </source>
</evidence>